<feature type="signal peptide" evidence="1">
    <location>
        <begin position="1"/>
        <end position="28"/>
    </location>
</feature>
<reference evidence="2 3" key="1">
    <citation type="journal article" date="2021" name="Nat. Commun.">
        <title>Incipient diploidization of the medicinal plant Perilla within 10,000 years.</title>
        <authorList>
            <person name="Zhang Y."/>
            <person name="Shen Q."/>
            <person name="Leng L."/>
            <person name="Zhang D."/>
            <person name="Chen S."/>
            <person name="Shi Y."/>
            <person name="Ning Z."/>
            <person name="Chen S."/>
        </authorList>
    </citation>
    <scope>NUCLEOTIDE SEQUENCE [LARGE SCALE GENOMIC DNA]</scope>
    <source>
        <strain evidence="3">cv. PC099</strain>
    </source>
</reference>
<feature type="chain" id="PRO_5042217889" evidence="1">
    <location>
        <begin position="29"/>
        <end position="80"/>
    </location>
</feature>
<dbReference type="AlphaFoldDB" id="A0AAD4JQ46"/>
<proteinExistence type="predicted"/>
<accession>A0AAD4JQ46</accession>
<name>A0AAD4JQ46_PERFH</name>
<dbReference type="EMBL" id="SDAM02000018">
    <property type="protein sequence ID" value="KAH6837349.1"/>
    <property type="molecule type" value="Genomic_DNA"/>
</dbReference>
<evidence type="ECO:0000313" key="2">
    <source>
        <dbReference type="EMBL" id="KAH6837349.1"/>
    </source>
</evidence>
<protein>
    <submittedName>
        <fullName evidence="2">Uncharacterized protein</fullName>
    </submittedName>
</protein>
<keyword evidence="3" id="KW-1185">Reference proteome</keyword>
<gene>
    <name evidence="2" type="ORF">C2S53_009609</name>
</gene>
<evidence type="ECO:0000256" key="1">
    <source>
        <dbReference type="SAM" id="SignalP"/>
    </source>
</evidence>
<keyword evidence="1" id="KW-0732">Signal</keyword>
<comment type="caution">
    <text evidence="2">The sequence shown here is derived from an EMBL/GenBank/DDBJ whole genome shotgun (WGS) entry which is preliminary data.</text>
</comment>
<evidence type="ECO:0000313" key="3">
    <source>
        <dbReference type="Proteomes" id="UP001190926"/>
    </source>
</evidence>
<dbReference type="Proteomes" id="UP001190926">
    <property type="component" value="Unassembled WGS sequence"/>
</dbReference>
<sequence>MATLRPRVSMFFCVAILVCFILMEQVHAHDASGHNIHTFHDLANEDADDARYGHIIGNLRRFEDDDDPNDDRPDVTVLGH</sequence>
<organism evidence="2 3">
    <name type="scientific">Perilla frutescens var. hirtella</name>
    <name type="common">Perilla citriodora</name>
    <name type="synonym">Perilla setoyensis</name>
    <dbReference type="NCBI Taxonomy" id="608512"/>
    <lineage>
        <taxon>Eukaryota</taxon>
        <taxon>Viridiplantae</taxon>
        <taxon>Streptophyta</taxon>
        <taxon>Embryophyta</taxon>
        <taxon>Tracheophyta</taxon>
        <taxon>Spermatophyta</taxon>
        <taxon>Magnoliopsida</taxon>
        <taxon>eudicotyledons</taxon>
        <taxon>Gunneridae</taxon>
        <taxon>Pentapetalae</taxon>
        <taxon>asterids</taxon>
        <taxon>lamiids</taxon>
        <taxon>Lamiales</taxon>
        <taxon>Lamiaceae</taxon>
        <taxon>Nepetoideae</taxon>
        <taxon>Elsholtzieae</taxon>
        <taxon>Perilla</taxon>
    </lineage>
</organism>